<dbReference type="AlphaFoldDB" id="A0AAN7NPZ1"/>
<evidence type="ECO:0000313" key="3">
    <source>
        <dbReference type="Proteomes" id="UP001333110"/>
    </source>
</evidence>
<reference evidence="2 3" key="1">
    <citation type="journal article" date="2023" name="J. Hered.">
        <title>Chromosome-level genome of the wood stork (Mycteria americana) provides insight into avian chromosome evolution.</title>
        <authorList>
            <person name="Flamio R. Jr."/>
            <person name="Ramstad K.M."/>
        </authorList>
    </citation>
    <scope>NUCLEOTIDE SEQUENCE [LARGE SCALE GENOMIC DNA]</scope>
    <source>
        <strain evidence="2">JAX WOST 10</strain>
    </source>
</reference>
<protein>
    <submittedName>
        <fullName evidence="2">Uncharacterized protein</fullName>
    </submittedName>
</protein>
<evidence type="ECO:0000256" key="1">
    <source>
        <dbReference type="SAM" id="MobiDB-lite"/>
    </source>
</evidence>
<evidence type="ECO:0000313" key="2">
    <source>
        <dbReference type="EMBL" id="KAK4828339.1"/>
    </source>
</evidence>
<sequence length="416" mass="46282">MERQRASRQLGTTTDSVVRVRGKEGNIHEKWERTLSSKRQNEEPPSERPTHPHPLAQEPRLSPRFGAWSLHELHCMWFQQKDLRFHKRLQTSTTGASELFSVPAPASNIPQMSHCLPRMIQNGKKIRKALDLIQFLFKLLGKFPLTQTAEEQVPGETAAASPWVVEGALGQAQFAKCSNSQKASQFSLAQISKEASLRSPLLPLTPPSIFHKLSCHSCFLENSNCPEIAEQLKGTLMAYIHLHYRHLKERTALLKIKAHAGNQEKGKQKPCYLSSLERERKGGGEKAQGTLLAHVQLGVHQDPQVLVCQAAFQTDSPQSVLVHGVSSPGHGIPPQVQDFALPLVELHEVPVSPFLQPVEFCIISKLAECAPCPIIQAIMKDAEQDWTQNRTELETSEALSIESEAGFISLAMHKEG</sequence>
<dbReference type="EMBL" id="JAUNZN010000002">
    <property type="protein sequence ID" value="KAK4828339.1"/>
    <property type="molecule type" value="Genomic_DNA"/>
</dbReference>
<accession>A0AAN7NPZ1</accession>
<gene>
    <name evidence="2" type="ORF">QYF61_026000</name>
</gene>
<feature type="compositionally biased region" description="Basic and acidic residues" evidence="1">
    <location>
        <begin position="21"/>
        <end position="50"/>
    </location>
</feature>
<comment type="caution">
    <text evidence="2">The sequence shown here is derived from an EMBL/GenBank/DDBJ whole genome shotgun (WGS) entry which is preliminary data.</text>
</comment>
<feature type="compositionally biased region" description="Polar residues" evidence="1">
    <location>
        <begin position="7"/>
        <end position="16"/>
    </location>
</feature>
<proteinExistence type="predicted"/>
<keyword evidence="3" id="KW-1185">Reference proteome</keyword>
<name>A0AAN7NPZ1_MYCAM</name>
<feature type="region of interest" description="Disordered" evidence="1">
    <location>
        <begin position="1"/>
        <end position="60"/>
    </location>
</feature>
<organism evidence="2 3">
    <name type="scientific">Mycteria americana</name>
    <name type="common">Wood stork</name>
    <dbReference type="NCBI Taxonomy" id="33587"/>
    <lineage>
        <taxon>Eukaryota</taxon>
        <taxon>Metazoa</taxon>
        <taxon>Chordata</taxon>
        <taxon>Craniata</taxon>
        <taxon>Vertebrata</taxon>
        <taxon>Euteleostomi</taxon>
        <taxon>Archelosauria</taxon>
        <taxon>Archosauria</taxon>
        <taxon>Dinosauria</taxon>
        <taxon>Saurischia</taxon>
        <taxon>Theropoda</taxon>
        <taxon>Coelurosauria</taxon>
        <taxon>Aves</taxon>
        <taxon>Neognathae</taxon>
        <taxon>Neoaves</taxon>
        <taxon>Aequornithes</taxon>
        <taxon>Ciconiiformes</taxon>
        <taxon>Ciconiidae</taxon>
        <taxon>Mycteria</taxon>
    </lineage>
</organism>
<dbReference type="Proteomes" id="UP001333110">
    <property type="component" value="Unassembled WGS sequence"/>
</dbReference>